<organism evidence="3 4">
    <name type="scientific">Merdimonas faecis</name>
    <dbReference type="NCBI Taxonomy" id="1653435"/>
    <lineage>
        <taxon>Bacteria</taxon>
        <taxon>Bacillati</taxon>
        <taxon>Bacillota</taxon>
        <taxon>Clostridia</taxon>
        <taxon>Lachnospirales</taxon>
        <taxon>Lachnospiraceae</taxon>
        <taxon>Merdimonas</taxon>
    </lineage>
</organism>
<dbReference type="SUPFAM" id="SSF56300">
    <property type="entry name" value="Metallo-dependent phosphatases"/>
    <property type="match status" value="1"/>
</dbReference>
<dbReference type="Pfam" id="PF00149">
    <property type="entry name" value="Metallophos"/>
    <property type="match status" value="1"/>
</dbReference>
<dbReference type="Gene3D" id="3.60.21.10">
    <property type="match status" value="1"/>
</dbReference>
<dbReference type="InterPro" id="IPR029052">
    <property type="entry name" value="Metallo-depent_PP-like"/>
</dbReference>
<proteinExistence type="predicted"/>
<protein>
    <submittedName>
        <fullName evidence="3">DNA repair exonuclease</fullName>
    </submittedName>
</protein>
<feature type="domain" description="Calcineurin-like phosphoesterase" evidence="2">
    <location>
        <begin position="1"/>
        <end position="186"/>
    </location>
</feature>
<keyword evidence="3" id="KW-0540">Nuclease</keyword>
<name>A0A9D2VZS6_9FIRM</name>
<keyword evidence="3" id="KW-0269">Exonuclease</keyword>
<evidence type="ECO:0000313" key="3">
    <source>
        <dbReference type="EMBL" id="HJH50770.1"/>
    </source>
</evidence>
<dbReference type="Proteomes" id="UP000813420">
    <property type="component" value="Unassembled WGS sequence"/>
</dbReference>
<comment type="caution">
    <text evidence="3">The sequence shown here is derived from an EMBL/GenBank/DDBJ whole genome shotgun (WGS) entry which is preliminary data.</text>
</comment>
<gene>
    <name evidence="3" type="ORF">K8V39_10960</name>
</gene>
<dbReference type="RefSeq" id="WP_277272461.1">
    <property type="nucleotide sequence ID" value="NZ_DYXE01000088.1"/>
</dbReference>
<dbReference type="InterPro" id="IPR004843">
    <property type="entry name" value="Calcineurin-like_PHP"/>
</dbReference>
<accession>A0A9D2VZS6</accession>
<dbReference type="EMBL" id="DYXE01000088">
    <property type="protein sequence ID" value="HJH50770.1"/>
    <property type="molecule type" value="Genomic_DNA"/>
</dbReference>
<dbReference type="CDD" id="cd00840">
    <property type="entry name" value="MPP_Mre11_N"/>
    <property type="match status" value="1"/>
</dbReference>
<evidence type="ECO:0000256" key="1">
    <source>
        <dbReference type="ARBA" id="ARBA00022801"/>
    </source>
</evidence>
<dbReference type="InterPro" id="IPR041796">
    <property type="entry name" value="Mre11_N"/>
</dbReference>
<dbReference type="GO" id="GO:0004527">
    <property type="term" value="F:exonuclease activity"/>
    <property type="evidence" value="ECO:0007669"/>
    <property type="project" value="UniProtKB-KW"/>
</dbReference>
<dbReference type="InterPro" id="IPR050535">
    <property type="entry name" value="DNA_Repair-Maintenance_Comp"/>
</dbReference>
<keyword evidence="1" id="KW-0378">Hydrolase</keyword>
<dbReference type="AlphaFoldDB" id="A0A9D2VZS6"/>
<evidence type="ECO:0000259" key="2">
    <source>
        <dbReference type="Pfam" id="PF00149"/>
    </source>
</evidence>
<dbReference type="PANTHER" id="PTHR30337">
    <property type="entry name" value="COMPONENT OF ATP-DEPENDENT DSDNA EXONUCLEASE"/>
    <property type="match status" value="1"/>
</dbReference>
<evidence type="ECO:0000313" key="4">
    <source>
        <dbReference type="Proteomes" id="UP000813420"/>
    </source>
</evidence>
<reference evidence="3" key="2">
    <citation type="submission" date="2021-09" db="EMBL/GenBank/DDBJ databases">
        <authorList>
            <person name="Gilroy R."/>
        </authorList>
    </citation>
    <scope>NUCLEOTIDE SEQUENCE</scope>
    <source>
        <strain evidence="3">USAMLcec4-12693</strain>
    </source>
</reference>
<sequence length="351" mass="40103">MRFIHIADVHLGASPDAGSAYSKKRSSELWDALAEVVRTCRREETELLLVAGDLFHRQPLLRELKEVGGMFASLEKTKVVLIAGNHDYIRQDSYYRTFHWSSNVTMLKEEKLECAEFPELNLAVYGLSYHSREIREARYEQERPRRRQKYEILLAHGGDENHIPIHKATLLAQGYDYVALGHIHKPQVLEENRMIYAGALEPVDTADCGPHGYVKGELDEKGCRTEFVSSAGREYRQIRIAVDKAMTGFQLREQICREIEAGGTQNIYKVRITGYRDPEIRFDLSGMDVYGNIVEMSDETKPAYAFEKLLMQNEENLLGSYIKSFLGAEENSVEYQALCLGVRALIDTRAE</sequence>
<reference evidence="3" key="1">
    <citation type="journal article" date="2021" name="PeerJ">
        <title>Extensive microbial diversity within the chicken gut microbiome revealed by metagenomics and culture.</title>
        <authorList>
            <person name="Gilroy R."/>
            <person name="Ravi A."/>
            <person name="Getino M."/>
            <person name="Pursley I."/>
            <person name="Horton D.L."/>
            <person name="Alikhan N.F."/>
            <person name="Baker D."/>
            <person name="Gharbi K."/>
            <person name="Hall N."/>
            <person name="Watson M."/>
            <person name="Adriaenssens E.M."/>
            <person name="Foster-Nyarko E."/>
            <person name="Jarju S."/>
            <person name="Secka A."/>
            <person name="Antonio M."/>
            <person name="Oren A."/>
            <person name="Chaudhuri R.R."/>
            <person name="La Ragione R."/>
            <person name="Hildebrand F."/>
            <person name="Pallen M.J."/>
        </authorList>
    </citation>
    <scope>NUCLEOTIDE SEQUENCE</scope>
    <source>
        <strain evidence="3">USAMLcec4-12693</strain>
    </source>
</reference>